<evidence type="ECO:0000256" key="1">
    <source>
        <dbReference type="ARBA" id="ARBA00004145"/>
    </source>
</evidence>
<accession>A0A8B9HAY5</accession>
<dbReference type="SUPFAM" id="SSF64356">
    <property type="entry name" value="SNARE-like"/>
    <property type="match status" value="1"/>
</dbReference>
<name>A0A8B9HAY5_ASTMX</name>
<sequence length="428" mass="49387">MSSQIPCSVIIFLYIPALRCLRWPVWINSVLFFPLKGSSSYSVLICRNYRGDVDMSEIEHFMTLLMDKEEEGTLSPILAHGGVRFMWIKHNNLYLVATSKKNACVSLVFSFLYKIVQVFSEYFKELEEESIRDNFVIIYELLDELMDFGYPQTTDSKILQEYITQEGHKLDTGAPRPPATVTNAVSWRSEGIKYRKNEVFLDVIESVNLLVSANGNVLRSEIVGSIKMRVFLSGMPELRLGLNDKVLFENTGRGKSKSVELEDVKFHQCVRLSRFENDRTISFIPPDGEFELMSYRLNTHVKPLIWIESVIEKHSHSRIEYMIKGGKEYLMRAHFGLPSVEAEDKEGKPPISVKFEIPYFTTSGIQVRYLKIIEKSGYQALPWVRYITQNGGKQYRILALFLHGKEIKRNNYLHLFPRSLCPCLHPGI</sequence>
<evidence type="ECO:0000256" key="4">
    <source>
        <dbReference type="ARBA" id="ARBA00022927"/>
    </source>
</evidence>
<evidence type="ECO:0000313" key="11">
    <source>
        <dbReference type="Proteomes" id="UP000694621"/>
    </source>
</evidence>
<reference evidence="10" key="1">
    <citation type="submission" date="2025-08" db="UniProtKB">
        <authorList>
            <consortium name="Ensembl"/>
        </authorList>
    </citation>
    <scope>IDENTIFICATION</scope>
</reference>
<dbReference type="PROSITE" id="PS51072">
    <property type="entry name" value="MHD"/>
    <property type="match status" value="1"/>
</dbReference>
<comment type="subcellular location">
    <subcellularLocation>
        <location evidence="1">Cytoplasmic vesicle</location>
        <location evidence="1">Clathrin-coated vesicle membrane</location>
        <topology evidence="1">Peripheral membrane protein</topology>
        <orientation evidence="1">Cytoplasmic side</orientation>
    </subcellularLocation>
</comment>
<dbReference type="FunFam" id="3.30.450.60:FF:000006">
    <property type="entry name" value="AP-1 complex subunit mu-1 isoform 1"/>
    <property type="match status" value="1"/>
</dbReference>
<dbReference type="Ensembl" id="ENSAMXT00005011085.1">
    <property type="protein sequence ID" value="ENSAMXP00005009955.1"/>
    <property type="gene ID" value="ENSAMXG00005004712.1"/>
</dbReference>
<evidence type="ECO:0000313" key="10">
    <source>
        <dbReference type="Ensembl" id="ENSAMXP00005009955.1"/>
    </source>
</evidence>
<dbReference type="InterPro" id="IPR018240">
    <property type="entry name" value="Clathrin_mu_CS"/>
</dbReference>
<keyword evidence="5" id="KW-0472">Membrane</keyword>
<proteinExistence type="inferred from homology"/>
<dbReference type="GO" id="GO:0030131">
    <property type="term" value="C:clathrin adaptor complex"/>
    <property type="evidence" value="ECO:0007669"/>
    <property type="project" value="UniProtKB-UniRule"/>
</dbReference>
<dbReference type="Proteomes" id="UP000694621">
    <property type="component" value="Unplaced"/>
</dbReference>
<evidence type="ECO:0000259" key="9">
    <source>
        <dbReference type="PROSITE" id="PS51072"/>
    </source>
</evidence>
<dbReference type="PANTHER" id="PTHR10529">
    <property type="entry name" value="AP COMPLEX SUBUNIT MU"/>
    <property type="match status" value="1"/>
</dbReference>
<dbReference type="Gene3D" id="3.30.450.60">
    <property type="match status" value="1"/>
</dbReference>
<dbReference type="InterPro" id="IPR028565">
    <property type="entry name" value="MHD"/>
</dbReference>
<feature type="domain" description="MHD" evidence="9">
    <location>
        <begin position="196"/>
        <end position="428"/>
    </location>
</feature>
<evidence type="ECO:0000256" key="7">
    <source>
        <dbReference type="ARBA" id="ARBA00057121"/>
    </source>
</evidence>
<dbReference type="SUPFAM" id="SSF49447">
    <property type="entry name" value="Second domain of Mu2 adaptin subunit (ap50) of ap2 adaptor"/>
    <property type="match status" value="1"/>
</dbReference>
<evidence type="ECO:0000256" key="5">
    <source>
        <dbReference type="ARBA" id="ARBA00023136"/>
    </source>
</evidence>
<dbReference type="GO" id="GO:0030665">
    <property type="term" value="C:clathrin-coated vesicle membrane"/>
    <property type="evidence" value="ECO:0007669"/>
    <property type="project" value="UniProtKB-SubCell"/>
</dbReference>
<keyword evidence="3 8" id="KW-0813">Transport</keyword>
<dbReference type="PROSITE" id="PS00991">
    <property type="entry name" value="CLAT_ADAPTOR_M_2"/>
    <property type="match status" value="1"/>
</dbReference>
<comment type="function">
    <text evidence="7">Subunit of clathrin-associated adaptor protein complex 1 that plays a role in protein sorting in the trans-Golgi network (TGN) and endosomes. The AP complexes mediate the recruitment of clathrin to membranes and the recognition of sorting signals within the cytosolic tails of transmembrane cargo molecules.</text>
</comment>
<dbReference type="InterPro" id="IPR050431">
    <property type="entry name" value="Adaptor_comp_med_subunit"/>
</dbReference>
<dbReference type="InterPro" id="IPR001392">
    <property type="entry name" value="Clathrin_mu"/>
</dbReference>
<dbReference type="InterPro" id="IPR011012">
    <property type="entry name" value="Longin-like_dom_sf"/>
</dbReference>
<dbReference type="InterPro" id="IPR036168">
    <property type="entry name" value="AP2_Mu_C_sf"/>
</dbReference>
<evidence type="ECO:0000256" key="8">
    <source>
        <dbReference type="PIRNR" id="PIRNR005992"/>
    </source>
</evidence>
<evidence type="ECO:0000256" key="6">
    <source>
        <dbReference type="ARBA" id="ARBA00023329"/>
    </source>
</evidence>
<dbReference type="Gene3D" id="2.60.40.1170">
    <property type="entry name" value="Mu homology domain, subdomain B"/>
    <property type="match status" value="4"/>
</dbReference>
<dbReference type="GO" id="GO:0016192">
    <property type="term" value="P:vesicle-mediated transport"/>
    <property type="evidence" value="ECO:0007669"/>
    <property type="project" value="InterPro"/>
</dbReference>
<organism evidence="10 11">
    <name type="scientific">Astyanax mexicanus</name>
    <name type="common">Blind cave fish</name>
    <name type="synonym">Astyanax fasciatus mexicanus</name>
    <dbReference type="NCBI Taxonomy" id="7994"/>
    <lineage>
        <taxon>Eukaryota</taxon>
        <taxon>Metazoa</taxon>
        <taxon>Chordata</taxon>
        <taxon>Craniata</taxon>
        <taxon>Vertebrata</taxon>
        <taxon>Euteleostomi</taxon>
        <taxon>Actinopterygii</taxon>
        <taxon>Neopterygii</taxon>
        <taxon>Teleostei</taxon>
        <taxon>Ostariophysi</taxon>
        <taxon>Characiformes</taxon>
        <taxon>Characoidei</taxon>
        <taxon>Acestrorhamphidae</taxon>
        <taxon>Acestrorhamphinae</taxon>
        <taxon>Astyanax</taxon>
    </lineage>
</organism>
<dbReference type="PROSITE" id="PS00990">
    <property type="entry name" value="CLAT_ADAPTOR_M_1"/>
    <property type="match status" value="1"/>
</dbReference>
<dbReference type="GO" id="GO:0006886">
    <property type="term" value="P:intracellular protein transport"/>
    <property type="evidence" value="ECO:0007669"/>
    <property type="project" value="UniProtKB-UniRule"/>
</dbReference>
<evidence type="ECO:0000256" key="2">
    <source>
        <dbReference type="ARBA" id="ARBA00005324"/>
    </source>
</evidence>
<dbReference type="Pfam" id="PF00928">
    <property type="entry name" value="Adap_comp_sub"/>
    <property type="match status" value="1"/>
</dbReference>
<dbReference type="PRINTS" id="PR00314">
    <property type="entry name" value="CLATHRINADPT"/>
</dbReference>
<keyword evidence="6" id="KW-0968">Cytoplasmic vesicle</keyword>
<keyword evidence="4 8" id="KW-0653">Protein transport</keyword>
<dbReference type="CDD" id="cd14835">
    <property type="entry name" value="AP1_Mu_N"/>
    <property type="match status" value="1"/>
</dbReference>
<dbReference type="AlphaFoldDB" id="A0A8B9HAY5"/>
<dbReference type="PIRSF" id="PIRSF005992">
    <property type="entry name" value="Clathrin_mu"/>
    <property type="match status" value="1"/>
</dbReference>
<evidence type="ECO:0000256" key="3">
    <source>
        <dbReference type="ARBA" id="ARBA00022448"/>
    </source>
</evidence>
<protein>
    <submittedName>
        <fullName evidence="10">Adaptor related protein complex 1 subunit mu 1</fullName>
    </submittedName>
</protein>
<comment type="similarity">
    <text evidence="2 8">Belongs to the adaptor complexes medium subunit family.</text>
</comment>